<dbReference type="AlphaFoldDB" id="A0A4R6GQQ7"/>
<dbReference type="EMBL" id="SNWI01000009">
    <property type="protein sequence ID" value="TDN97662.1"/>
    <property type="molecule type" value="Genomic_DNA"/>
</dbReference>
<gene>
    <name evidence="3" type="ORF">DET52_10964</name>
</gene>
<reference evidence="3 4" key="1">
    <citation type="submission" date="2019-03" db="EMBL/GenBank/DDBJ databases">
        <title>Freshwater and sediment microbial communities from various areas in North America, analyzing microbe dynamics in response to fracking.</title>
        <authorList>
            <person name="Lamendella R."/>
        </authorList>
    </citation>
    <scope>NUCLEOTIDE SEQUENCE [LARGE SCALE GENOMIC DNA]</scope>
    <source>
        <strain evidence="3 4">114D</strain>
    </source>
</reference>
<comment type="caution">
    <text evidence="3">The sequence shown here is derived from an EMBL/GenBank/DDBJ whole genome shotgun (WGS) entry which is preliminary data.</text>
</comment>
<feature type="domain" description="ApeA N-terminal" evidence="2">
    <location>
        <begin position="8"/>
        <end position="263"/>
    </location>
</feature>
<evidence type="ECO:0000313" key="4">
    <source>
        <dbReference type="Proteomes" id="UP000294848"/>
    </source>
</evidence>
<evidence type="ECO:0000259" key="2">
    <source>
        <dbReference type="Pfam" id="PF18862"/>
    </source>
</evidence>
<proteinExistence type="predicted"/>
<protein>
    <submittedName>
        <fullName evidence="3">Uncharacterized protein</fullName>
    </submittedName>
</protein>
<dbReference type="RefSeq" id="WP_133466259.1">
    <property type="nucleotide sequence ID" value="NZ_SNWI01000009.1"/>
</dbReference>
<dbReference type="OrthoDB" id="1397981at2"/>
<dbReference type="InterPro" id="IPR041229">
    <property type="entry name" value="HEPN_Apea"/>
</dbReference>
<feature type="domain" description="Apea-like HEPN" evidence="1">
    <location>
        <begin position="292"/>
        <end position="422"/>
    </location>
</feature>
<evidence type="ECO:0000313" key="3">
    <source>
        <dbReference type="EMBL" id="TDN97662.1"/>
    </source>
</evidence>
<evidence type="ECO:0000259" key="1">
    <source>
        <dbReference type="Pfam" id="PF18739"/>
    </source>
</evidence>
<dbReference type="InterPro" id="IPR041223">
    <property type="entry name" value="ApeA_NTD"/>
</dbReference>
<organism evidence="3 4">
    <name type="scientific">Sunxiuqinia elliptica</name>
    <dbReference type="NCBI Taxonomy" id="655355"/>
    <lineage>
        <taxon>Bacteria</taxon>
        <taxon>Pseudomonadati</taxon>
        <taxon>Bacteroidota</taxon>
        <taxon>Bacteroidia</taxon>
        <taxon>Marinilabiliales</taxon>
        <taxon>Prolixibacteraceae</taxon>
        <taxon>Sunxiuqinia</taxon>
    </lineage>
</organism>
<accession>A0A4R6GQQ7</accession>
<name>A0A4R6GQQ7_9BACT</name>
<sequence>MTVEQGYIFWPDNPDKIQDSVRLEISDSKIELEYFEESSDIRDFDKVSLILGVFNGLGKVTLLDCTMSGTSWGGGANVKKYRADILLTGVHISSWHSLNFSKCVVNIPSLYSWVGIKAIKNRLWTEKRLYSEIPDEIKLATFEKYQLLFSFGYHTKVAKNEIHINQYTNFKIVVTEYDLHLNELIDIITHFKKFLLLVANENPISESITLFNNKYKYDNDQQLVPIELITRSSKQNRIQLSISATETEYKDLEDNFEETLSIWYNDSNLFSSVDLIIEKFINPKLSRENDFLNSCFAIETFHRRFKKISVYEKSEFKKIKKDIIDSIEDEEIKEFINEKLSYANEPTFRARLFDLQNDFKNILPASTDVEGYLIKIVKTRNYLVHRGSDKNTFTDFDMFYAARYIESVVRLCILKELKVSENHILKIVRCNQDHLKGMYDLNKKLKTSMPNIL</sequence>
<dbReference type="Proteomes" id="UP000294848">
    <property type="component" value="Unassembled WGS sequence"/>
</dbReference>
<dbReference type="Pfam" id="PF18739">
    <property type="entry name" value="HEPN_Apea"/>
    <property type="match status" value="1"/>
</dbReference>
<dbReference type="Pfam" id="PF18862">
    <property type="entry name" value="ApeA_NTD1"/>
    <property type="match status" value="1"/>
</dbReference>